<keyword evidence="3" id="KW-1185">Reference proteome</keyword>
<evidence type="ECO:0000313" key="3">
    <source>
        <dbReference type="Proteomes" id="UP000733744"/>
    </source>
</evidence>
<proteinExistence type="predicted"/>
<dbReference type="Proteomes" id="UP000733744">
    <property type="component" value="Unassembled WGS sequence"/>
</dbReference>
<protein>
    <submittedName>
        <fullName evidence="2">Uncharacterized protein</fullName>
    </submittedName>
</protein>
<sequence>MAEEQEKDNTWLIAGVAIAAVIVLVVLLKQDETKHLQSGAVAQSNAEVFSKIDAKKAKNN</sequence>
<keyword evidence="1" id="KW-1133">Transmembrane helix</keyword>
<comment type="caution">
    <text evidence="2">The sequence shown here is derived from an EMBL/GenBank/DDBJ whole genome shotgun (WGS) entry which is preliminary data.</text>
</comment>
<dbReference type="RefSeq" id="WP_127029346.1">
    <property type="nucleotide sequence ID" value="NZ_RYFG02000106.1"/>
</dbReference>
<accession>A0ABY3C944</accession>
<organism evidence="2 3">
    <name type="scientific">Candidatus Methylobacter oryzae</name>
    <dbReference type="NCBI Taxonomy" id="2497749"/>
    <lineage>
        <taxon>Bacteria</taxon>
        <taxon>Pseudomonadati</taxon>
        <taxon>Pseudomonadota</taxon>
        <taxon>Gammaproteobacteria</taxon>
        <taxon>Methylococcales</taxon>
        <taxon>Methylococcaceae</taxon>
        <taxon>Methylobacter</taxon>
    </lineage>
</organism>
<feature type="transmembrane region" description="Helical" evidence="1">
    <location>
        <begin position="12"/>
        <end position="28"/>
    </location>
</feature>
<dbReference type="EMBL" id="RYFG02000106">
    <property type="protein sequence ID" value="TRW92819.1"/>
    <property type="molecule type" value="Genomic_DNA"/>
</dbReference>
<gene>
    <name evidence="2" type="ORF">EKO24_014565</name>
</gene>
<evidence type="ECO:0000313" key="2">
    <source>
        <dbReference type="EMBL" id="TRW92819.1"/>
    </source>
</evidence>
<name>A0ABY3C944_9GAMM</name>
<reference evidence="2 3" key="1">
    <citation type="journal article" date="2019" name="Antonie Van Leeuwenhoek">
        <title>Description of 'Ca. Methylobacter oryzae' KRF1, a novel species from the environmentally important Methylobacter clade 2.</title>
        <authorList>
            <person name="Khatri K."/>
            <person name="Mohite J.A."/>
            <person name="Pandit P.S."/>
            <person name="Bahulikar R."/>
            <person name="Rahalkar M.C."/>
        </authorList>
    </citation>
    <scope>NUCLEOTIDE SEQUENCE [LARGE SCALE GENOMIC DNA]</scope>
    <source>
        <strain evidence="2 3">KRF1</strain>
    </source>
</reference>
<keyword evidence="1" id="KW-0812">Transmembrane</keyword>
<evidence type="ECO:0000256" key="1">
    <source>
        <dbReference type="SAM" id="Phobius"/>
    </source>
</evidence>
<keyword evidence="1" id="KW-0472">Membrane</keyword>